<dbReference type="Pfam" id="PF20684">
    <property type="entry name" value="Fung_rhodopsin"/>
    <property type="match status" value="1"/>
</dbReference>
<sequence length="384" mass="43067">MTPEYIAYTNAPALRAQTVPIYVIATILVLVRSYVRLFMLKTFGKDDWTMLFALLFATATFSCYMAELNLGLGRHPDVVIMDKARYEQLIKVRVIHMMFIVTGLGLVKISVSLFLLRLATRKLYRLFLYGLVAFMVLFTLACDGTLGKIFQCIPLKAAWKMDLRPPPFGTGNAKCYTLEVFQGIALFNHRNFYSYPIVVNIVTDFLVALLPVPLIWQLQLRVRARVSLIVILSLGLFAAVAGIVRALKLMDIDDWTNDSYGIWNFMELFVGIIAASLPGLKPLFSRFFHAARAFTSGSAKTTAFKDVNSLGYHRQNDRSDKGLVLQDLRDEGSSSARVSTQTGHVEQTGIWTIGRAKNSDESVLPLHDLDGKGILVTRDVHISR</sequence>
<keyword evidence="3 6" id="KW-1133">Transmembrane helix</keyword>
<evidence type="ECO:0000313" key="9">
    <source>
        <dbReference type="Proteomes" id="UP000240883"/>
    </source>
</evidence>
<feature type="transmembrane region" description="Helical" evidence="6">
    <location>
        <begin position="260"/>
        <end position="280"/>
    </location>
</feature>
<dbReference type="AlphaFoldDB" id="A0A2T2NQC0"/>
<evidence type="ECO:0000256" key="6">
    <source>
        <dbReference type="SAM" id="Phobius"/>
    </source>
</evidence>
<evidence type="ECO:0000256" key="5">
    <source>
        <dbReference type="ARBA" id="ARBA00038359"/>
    </source>
</evidence>
<reference evidence="8 9" key="1">
    <citation type="journal article" date="2018" name="Front. Microbiol.">
        <title>Genome-Wide Analysis of Corynespora cassiicola Leaf Fall Disease Putative Effectors.</title>
        <authorList>
            <person name="Lopez D."/>
            <person name="Ribeiro S."/>
            <person name="Label P."/>
            <person name="Fumanal B."/>
            <person name="Venisse J.S."/>
            <person name="Kohler A."/>
            <person name="de Oliveira R.R."/>
            <person name="Labutti K."/>
            <person name="Lipzen A."/>
            <person name="Lail K."/>
            <person name="Bauer D."/>
            <person name="Ohm R.A."/>
            <person name="Barry K.W."/>
            <person name="Spatafora J."/>
            <person name="Grigoriev I.V."/>
            <person name="Martin F.M."/>
            <person name="Pujade-Renaud V."/>
        </authorList>
    </citation>
    <scope>NUCLEOTIDE SEQUENCE [LARGE SCALE GENOMIC DNA]</scope>
    <source>
        <strain evidence="8 9">Philippines</strain>
    </source>
</reference>
<comment type="subcellular location">
    <subcellularLocation>
        <location evidence="1">Membrane</location>
        <topology evidence="1">Multi-pass membrane protein</topology>
    </subcellularLocation>
</comment>
<name>A0A2T2NQC0_CORCC</name>
<dbReference type="InterPro" id="IPR049326">
    <property type="entry name" value="Rhodopsin_dom_fungi"/>
</dbReference>
<feature type="transmembrane region" description="Helical" evidence="6">
    <location>
        <begin position="20"/>
        <end position="39"/>
    </location>
</feature>
<dbReference type="GO" id="GO:0016020">
    <property type="term" value="C:membrane"/>
    <property type="evidence" value="ECO:0007669"/>
    <property type="project" value="UniProtKB-SubCell"/>
</dbReference>
<feature type="transmembrane region" description="Helical" evidence="6">
    <location>
        <begin position="123"/>
        <end position="141"/>
    </location>
</feature>
<evidence type="ECO:0000256" key="4">
    <source>
        <dbReference type="ARBA" id="ARBA00023136"/>
    </source>
</evidence>
<proteinExistence type="inferred from homology"/>
<feature type="transmembrane region" description="Helical" evidence="6">
    <location>
        <begin position="228"/>
        <end position="248"/>
    </location>
</feature>
<evidence type="ECO:0000256" key="3">
    <source>
        <dbReference type="ARBA" id="ARBA00022989"/>
    </source>
</evidence>
<keyword evidence="9" id="KW-1185">Reference proteome</keyword>
<dbReference type="PANTHER" id="PTHR33048:SF167">
    <property type="entry name" value="INTEGRAL MEMBRANE PROTEIN"/>
    <property type="match status" value="1"/>
</dbReference>
<keyword evidence="2 6" id="KW-0812">Transmembrane</keyword>
<evidence type="ECO:0000313" key="8">
    <source>
        <dbReference type="EMBL" id="PSN67569.1"/>
    </source>
</evidence>
<dbReference type="PANTHER" id="PTHR33048">
    <property type="entry name" value="PTH11-LIKE INTEGRAL MEMBRANE PROTEIN (AFU_ORTHOLOGUE AFUA_5G11245)"/>
    <property type="match status" value="1"/>
</dbReference>
<evidence type="ECO:0000256" key="1">
    <source>
        <dbReference type="ARBA" id="ARBA00004141"/>
    </source>
</evidence>
<dbReference type="STRING" id="1448308.A0A2T2NQC0"/>
<protein>
    <recommendedName>
        <fullName evidence="7">Rhodopsin domain-containing protein</fullName>
    </recommendedName>
</protein>
<feature type="transmembrane region" description="Helical" evidence="6">
    <location>
        <begin position="92"/>
        <end position="116"/>
    </location>
</feature>
<dbReference type="InterPro" id="IPR052337">
    <property type="entry name" value="SAT4-like"/>
</dbReference>
<dbReference type="Proteomes" id="UP000240883">
    <property type="component" value="Unassembled WGS sequence"/>
</dbReference>
<dbReference type="OrthoDB" id="5022096at2759"/>
<keyword evidence="4 6" id="KW-0472">Membrane</keyword>
<feature type="transmembrane region" description="Helical" evidence="6">
    <location>
        <begin position="193"/>
        <end position="216"/>
    </location>
</feature>
<feature type="domain" description="Rhodopsin" evidence="7">
    <location>
        <begin position="31"/>
        <end position="286"/>
    </location>
</feature>
<accession>A0A2T2NQC0</accession>
<evidence type="ECO:0000259" key="7">
    <source>
        <dbReference type="Pfam" id="PF20684"/>
    </source>
</evidence>
<organism evidence="8 9">
    <name type="scientific">Corynespora cassiicola Philippines</name>
    <dbReference type="NCBI Taxonomy" id="1448308"/>
    <lineage>
        <taxon>Eukaryota</taxon>
        <taxon>Fungi</taxon>
        <taxon>Dikarya</taxon>
        <taxon>Ascomycota</taxon>
        <taxon>Pezizomycotina</taxon>
        <taxon>Dothideomycetes</taxon>
        <taxon>Pleosporomycetidae</taxon>
        <taxon>Pleosporales</taxon>
        <taxon>Corynesporascaceae</taxon>
        <taxon>Corynespora</taxon>
    </lineage>
</organism>
<evidence type="ECO:0000256" key="2">
    <source>
        <dbReference type="ARBA" id="ARBA00022692"/>
    </source>
</evidence>
<dbReference type="EMBL" id="KZ678134">
    <property type="protein sequence ID" value="PSN67569.1"/>
    <property type="molecule type" value="Genomic_DNA"/>
</dbReference>
<feature type="transmembrane region" description="Helical" evidence="6">
    <location>
        <begin position="51"/>
        <end position="72"/>
    </location>
</feature>
<gene>
    <name evidence="8" type="ORF">BS50DRAFT_492995</name>
</gene>
<comment type="similarity">
    <text evidence="5">Belongs to the SAT4 family.</text>
</comment>